<dbReference type="Proteomes" id="UP000076532">
    <property type="component" value="Unassembled WGS sequence"/>
</dbReference>
<keyword evidence="2" id="KW-1185">Reference proteome</keyword>
<organism evidence="1 2">
    <name type="scientific">Athelia psychrophila</name>
    <dbReference type="NCBI Taxonomy" id="1759441"/>
    <lineage>
        <taxon>Eukaryota</taxon>
        <taxon>Fungi</taxon>
        <taxon>Dikarya</taxon>
        <taxon>Basidiomycota</taxon>
        <taxon>Agaricomycotina</taxon>
        <taxon>Agaricomycetes</taxon>
        <taxon>Agaricomycetidae</taxon>
        <taxon>Atheliales</taxon>
        <taxon>Atheliaceae</taxon>
        <taxon>Athelia</taxon>
    </lineage>
</organism>
<dbReference type="EMBL" id="KV418102">
    <property type="protein sequence ID" value="KZP03317.1"/>
    <property type="molecule type" value="Genomic_DNA"/>
</dbReference>
<evidence type="ECO:0000313" key="2">
    <source>
        <dbReference type="Proteomes" id="UP000076532"/>
    </source>
</evidence>
<accession>A0A167TV78</accession>
<evidence type="ECO:0000313" key="1">
    <source>
        <dbReference type="EMBL" id="KZP03317.1"/>
    </source>
</evidence>
<proteinExistence type="predicted"/>
<protein>
    <submittedName>
        <fullName evidence="1">Uncharacterized protein</fullName>
    </submittedName>
</protein>
<dbReference type="AlphaFoldDB" id="A0A167TV78"/>
<gene>
    <name evidence="1" type="ORF">FIBSPDRAFT_489775</name>
</gene>
<name>A0A167TV78_9AGAM</name>
<reference evidence="1 2" key="1">
    <citation type="journal article" date="2016" name="Mol. Biol. Evol.">
        <title>Comparative Genomics of Early-Diverging Mushroom-Forming Fungi Provides Insights into the Origins of Lignocellulose Decay Capabilities.</title>
        <authorList>
            <person name="Nagy L.G."/>
            <person name="Riley R."/>
            <person name="Tritt A."/>
            <person name="Adam C."/>
            <person name="Daum C."/>
            <person name="Floudas D."/>
            <person name="Sun H."/>
            <person name="Yadav J.S."/>
            <person name="Pangilinan J."/>
            <person name="Larsson K.H."/>
            <person name="Matsuura K."/>
            <person name="Barry K."/>
            <person name="Labutti K."/>
            <person name="Kuo R."/>
            <person name="Ohm R.A."/>
            <person name="Bhattacharya S.S."/>
            <person name="Shirouzu T."/>
            <person name="Yoshinaga Y."/>
            <person name="Martin F.M."/>
            <person name="Grigoriev I.V."/>
            <person name="Hibbett D.S."/>
        </authorList>
    </citation>
    <scope>NUCLEOTIDE SEQUENCE [LARGE SCALE GENOMIC DNA]</scope>
    <source>
        <strain evidence="1 2">CBS 109695</strain>
    </source>
</reference>
<sequence>MWCSEYIAGISKVFRDLIGGRLSADSSSLSSFLRSHWLRAQGLSCCGVRIPAPSDSLLLPLSPLLRLRRLYIYALRAKSLLYDISGIWQSHAAAEAKDVSAYSRVTLHSFIDWLAAAGAFPHSPRRYRTAELDPHGASR</sequence>